<organism evidence="11 12">
    <name type="scientific">Oryzomicrobium terrae</name>
    <dbReference type="NCBI Taxonomy" id="1735038"/>
    <lineage>
        <taxon>Bacteria</taxon>
        <taxon>Pseudomonadati</taxon>
        <taxon>Pseudomonadota</taxon>
        <taxon>Betaproteobacteria</taxon>
        <taxon>Rhodocyclales</taxon>
        <taxon>Rhodocyclaceae</taxon>
        <taxon>Oryzomicrobium</taxon>
    </lineage>
</organism>
<dbReference type="InterPro" id="IPR000014">
    <property type="entry name" value="PAS"/>
</dbReference>
<dbReference type="EMBL" id="CP022579">
    <property type="protein sequence ID" value="QEL65505.1"/>
    <property type="molecule type" value="Genomic_DNA"/>
</dbReference>
<dbReference type="InterPro" id="IPR004010">
    <property type="entry name" value="Double_Cache_2"/>
</dbReference>
<feature type="transmembrane region" description="Helical" evidence="6">
    <location>
        <begin position="360"/>
        <end position="382"/>
    </location>
</feature>
<dbReference type="Pfam" id="PF08269">
    <property type="entry name" value="dCache_2"/>
    <property type="match status" value="1"/>
</dbReference>
<dbReference type="Pfam" id="PF00563">
    <property type="entry name" value="EAL"/>
    <property type="match status" value="1"/>
</dbReference>
<reference evidence="11 12" key="1">
    <citation type="submission" date="2017-07" db="EMBL/GenBank/DDBJ databases">
        <title>Complete genome sequence of Oryzomicrobium terrae TPP412.</title>
        <authorList>
            <person name="Chiu L.-W."/>
            <person name="Lo K.-J."/>
            <person name="Tsai Y.-M."/>
            <person name="Lin S.-S."/>
            <person name="Kuo C.-H."/>
            <person name="Liu C.-T."/>
        </authorList>
    </citation>
    <scope>NUCLEOTIDE SEQUENCE [LARGE SCALE GENOMIC DNA]</scope>
    <source>
        <strain evidence="11 12">TPP412</strain>
    </source>
</reference>
<dbReference type="InterPro" id="IPR000160">
    <property type="entry name" value="GGDEF_dom"/>
</dbReference>
<evidence type="ECO:0000313" key="12">
    <source>
        <dbReference type="Proteomes" id="UP000323671"/>
    </source>
</evidence>
<dbReference type="Gene3D" id="3.30.450.20">
    <property type="entry name" value="PAS domain"/>
    <property type="match status" value="3"/>
</dbReference>
<keyword evidence="5 6" id="KW-0472">Membrane</keyword>
<dbReference type="GO" id="GO:0005886">
    <property type="term" value="C:plasma membrane"/>
    <property type="evidence" value="ECO:0007669"/>
    <property type="project" value="UniProtKB-SubCell"/>
</dbReference>
<sequence length="965" mass="105539">MSPPFFSRNLKHLPLAGMLVIVLTLCVGLGGYFTWQYARTFRDNLNQLHQATQAQHQAQLKTQADAARTDLNHTRALAEARLRLRLQQEVEEGVSIAAALYQQAQQRDSAATRRLIADALRPVRFFAGRGYFFIYSEDGQAILAPGEPTTEGHSVAGVHDDTGQSILASLRQAVANPEGAGFVTYRWHAPGERELRHKISYVRRFAPYGWLIGAGDFVDAVEMEMQQEALARLRTFPVLKNGELLVMSRSGRLLLAQGLPALEGLASQDMPSPELQAATAQLRDAAANGGGFVSHAWVKPGTQVEEDGPPPPLTPHLAYVTPPDAWGWSLVSGIEQSVIDAAETEQRADLEGQLARQGSAIVLVLLVTVTVTMLFAIFYARWLETLLRRYRQDSIEHTEALEANAQDLRLAARVFESGNEALIVTDHTNAIVAVNAAFTQITGYSAAEVLGHNPRLLSSGYHDAEFYRQMWESITTTGTWSGEIWNRRKDGSLYPEWLHISTLFDEHGQATHRVAAFSDVSERKAAEARVRYLSEYDSVTSLPNRLLLEERTNEAMIAARRNHSGLTLCILDLDRFKTINDSLGHGVGNRVLHTVGERLVEAAGENATVSRLGGDEFAVIFPGTAEEACAAAAATSLMNSLSQPLVVDGHILAINCSVGVALFPGDGGDFDTLLRNADSAVNHAKETGRNRMQFYREEMNARALERLSLEQALRRALEAQELTLFYQGQFDLATGRLLGAEALLRWQHPELGLVPPDRFIPIAEDTGLILSIGRWVLVEACRRAASWQRPGQAPVTVAVNISARQFHHGDLVAEVEHALAQSGLPAAQLELEVTESVLMGGIQPVIDTLDQLKAMGVRLALDDFGTGYSSLAYLKRFPLDVLKVDRSFIRALPQDQDDAAIVAAILGMAGHLGLATVAEGVEDEAQRAHLLAQGCQVAQGYLFARPLPAEEFEARLGEATLTPAS</sequence>
<feature type="domain" description="GGDEF" evidence="10">
    <location>
        <begin position="564"/>
        <end position="697"/>
    </location>
</feature>
<evidence type="ECO:0000256" key="5">
    <source>
        <dbReference type="ARBA" id="ARBA00023136"/>
    </source>
</evidence>
<feature type="domain" description="EAL" evidence="9">
    <location>
        <begin position="706"/>
        <end position="960"/>
    </location>
</feature>
<evidence type="ECO:0000259" key="10">
    <source>
        <dbReference type="PROSITE" id="PS50887"/>
    </source>
</evidence>
<evidence type="ECO:0000256" key="4">
    <source>
        <dbReference type="ARBA" id="ARBA00022989"/>
    </source>
</evidence>
<dbReference type="NCBIfam" id="TIGR00254">
    <property type="entry name" value="GGDEF"/>
    <property type="match status" value="1"/>
</dbReference>
<gene>
    <name evidence="11" type="ORF">OTERR_20290</name>
</gene>
<feature type="transmembrane region" description="Helical" evidence="6">
    <location>
        <begin position="12"/>
        <end position="35"/>
    </location>
</feature>
<dbReference type="RefSeq" id="WP_149425701.1">
    <property type="nucleotide sequence ID" value="NZ_CP022579.1"/>
</dbReference>
<dbReference type="Proteomes" id="UP000323671">
    <property type="component" value="Chromosome"/>
</dbReference>
<dbReference type="PROSITE" id="PS50113">
    <property type="entry name" value="PAC"/>
    <property type="match status" value="1"/>
</dbReference>
<dbReference type="InterPro" id="IPR000700">
    <property type="entry name" value="PAS-assoc_C"/>
</dbReference>
<dbReference type="PANTHER" id="PTHR44757">
    <property type="entry name" value="DIGUANYLATE CYCLASE DGCP"/>
    <property type="match status" value="1"/>
</dbReference>
<protein>
    <submittedName>
        <fullName evidence="11">Diguanylate cyclase/phosphodiesterase with PAS/PAC sensor</fullName>
    </submittedName>
</protein>
<dbReference type="FunFam" id="3.20.20.450:FF:000001">
    <property type="entry name" value="Cyclic di-GMP phosphodiesterase yahA"/>
    <property type="match status" value="1"/>
</dbReference>
<dbReference type="InterPro" id="IPR043128">
    <property type="entry name" value="Rev_trsase/Diguanyl_cyclase"/>
</dbReference>
<dbReference type="CDD" id="cd01949">
    <property type="entry name" value="GGDEF"/>
    <property type="match status" value="1"/>
</dbReference>
<evidence type="ECO:0000259" key="9">
    <source>
        <dbReference type="PROSITE" id="PS50883"/>
    </source>
</evidence>
<dbReference type="Gene3D" id="3.30.70.270">
    <property type="match status" value="1"/>
</dbReference>
<dbReference type="InterPro" id="IPR052155">
    <property type="entry name" value="Biofilm_reg_signaling"/>
</dbReference>
<evidence type="ECO:0000313" key="11">
    <source>
        <dbReference type="EMBL" id="QEL65505.1"/>
    </source>
</evidence>
<dbReference type="PROSITE" id="PS50883">
    <property type="entry name" value="EAL"/>
    <property type="match status" value="1"/>
</dbReference>
<evidence type="ECO:0000256" key="6">
    <source>
        <dbReference type="SAM" id="Phobius"/>
    </source>
</evidence>
<dbReference type="Pfam" id="PF13426">
    <property type="entry name" value="PAS_9"/>
    <property type="match status" value="1"/>
</dbReference>
<evidence type="ECO:0000259" key="7">
    <source>
        <dbReference type="PROSITE" id="PS50112"/>
    </source>
</evidence>
<dbReference type="InterPro" id="IPR035919">
    <property type="entry name" value="EAL_sf"/>
</dbReference>
<keyword evidence="3 6" id="KW-0812">Transmembrane</keyword>
<dbReference type="InterPro" id="IPR035965">
    <property type="entry name" value="PAS-like_dom_sf"/>
</dbReference>
<dbReference type="SUPFAM" id="SSF55785">
    <property type="entry name" value="PYP-like sensor domain (PAS domain)"/>
    <property type="match status" value="1"/>
</dbReference>
<keyword evidence="2" id="KW-1003">Cell membrane</keyword>
<evidence type="ECO:0000256" key="1">
    <source>
        <dbReference type="ARBA" id="ARBA00004651"/>
    </source>
</evidence>
<comment type="subcellular location">
    <subcellularLocation>
        <location evidence="1">Cell membrane</location>
        <topology evidence="1">Multi-pass membrane protein</topology>
    </subcellularLocation>
</comment>
<dbReference type="SMART" id="SM00086">
    <property type="entry name" value="PAC"/>
    <property type="match status" value="1"/>
</dbReference>
<dbReference type="InterPro" id="IPR001610">
    <property type="entry name" value="PAC"/>
</dbReference>
<dbReference type="InterPro" id="IPR033480">
    <property type="entry name" value="sCache_2"/>
</dbReference>
<keyword evidence="12" id="KW-1185">Reference proteome</keyword>
<dbReference type="InterPro" id="IPR029787">
    <property type="entry name" value="Nucleotide_cyclase"/>
</dbReference>
<dbReference type="KEGG" id="otr:OTERR_20290"/>
<keyword evidence="4 6" id="KW-1133">Transmembrane helix</keyword>
<dbReference type="SMART" id="SM01049">
    <property type="entry name" value="Cache_2"/>
    <property type="match status" value="1"/>
</dbReference>
<proteinExistence type="predicted"/>
<evidence type="ECO:0000256" key="3">
    <source>
        <dbReference type="ARBA" id="ARBA00022692"/>
    </source>
</evidence>
<dbReference type="Gene3D" id="3.20.20.450">
    <property type="entry name" value="EAL domain"/>
    <property type="match status" value="1"/>
</dbReference>
<dbReference type="SUPFAM" id="SSF55073">
    <property type="entry name" value="Nucleotide cyclase"/>
    <property type="match status" value="1"/>
</dbReference>
<evidence type="ECO:0000256" key="2">
    <source>
        <dbReference type="ARBA" id="ARBA00022475"/>
    </source>
</evidence>
<feature type="domain" description="PAS" evidence="7">
    <location>
        <begin position="407"/>
        <end position="453"/>
    </location>
</feature>
<dbReference type="SUPFAM" id="SSF141868">
    <property type="entry name" value="EAL domain-like"/>
    <property type="match status" value="1"/>
</dbReference>
<name>A0A5C1E9Y8_9RHOO</name>
<dbReference type="SMART" id="SM00052">
    <property type="entry name" value="EAL"/>
    <property type="match status" value="1"/>
</dbReference>
<dbReference type="SMART" id="SM00091">
    <property type="entry name" value="PAS"/>
    <property type="match status" value="1"/>
</dbReference>
<evidence type="ECO:0000259" key="8">
    <source>
        <dbReference type="PROSITE" id="PS50113"/>
    </source>
</evidence>
<dbReference type="PANTHER" id="PTHR44757:SF2">
    <property type="entry name" value="BIOFILM ARCHITECTURE MAINTENANCE PROTEIN MBAA"/>
    <property type="match status" value="1"/>
</dbReference>
<dbReference type="AlphaFoldDB" id="A0A5C1E9Y8"/>
<dbReference type="PROSITE" id="PS50887">
    <property type="entry name" value="GGDEF"/>
    <property type="match status" value="1"/>
</dbReference>
<dbReference type="CDD" id="cd00130">
    <property type="entry name" value="PAS"/>
    <property type="match status" value="1"/>
</dbReference>
<dbReference type="NCBIfam" id="TIGR00229">
    <property type="entry name" value="sensory_box"/>
    <property type="match status" value="1"/>
</dbReference>
<dbReference type="Pfam" id="PF00990">
    <property type="entry name" value="GGDEF"/>
    <property type="match status" value="1"/>
</dbReference>
<accession>A0A5C1E9Y8</accession>
<dbReference type="SMART" id="SM00267">
    <property type="entry name" value="GGDEF"/>
    <property type="match status" value="1"/>
</dbReference>
<feature type="domain" description="PAC" evidence="8">
    <location>
        <begin position="480"/>
        <end position="532"/>
    </location>
</feature>
<dbReference type="CDD" id="cd01948">
    <property type="entry name" value="EAL"/>
    <property type="match status" value="1"/>
</dbReference>
<dbReference type="PROSITE" id="PS50112">
    <property type="entry name" value="PAS"/>
    <property type="match status" value="1"/>
</dbReference>
<dbReference type="InterPro" id="IPR001633">
    <property type="entry name" value="EAL_dom"/>
</dbReference>